<name>A0AAE9E3C9_CAEBR</name>
<dbReference type="AlphaFoldDB" id="A0AAE9E3C9"/>
<keyword evidence="4" id="KW-1185">Reference proteome</keyword>
<dbReference type="Proteomes" id="UP000827892">
    <property type="component" value="Chromosome I"/>
</dbReference>
<evidence type="ECO:0000313" key="3">
    <source>
        <dbReference type="Proteomes" id="UP000827892"/>
    </source>
</evidence>
<evidence type="ECO:0000313" key="4">
    <source>
        <dbReference type="Proteomes" id="UP000829354"/>
    </source>
</evidence>
<proteinExistence type="predicted"/>
<protein>
    <submittedName>
        <fullName evidence="2">Uncharacterized protein</fullName>
    </submittedName>
</protein>
<reference evidence="2 4" key="1">
    <citation type="submission" date="2022-04" db="EMBL/GenBank/DDBJ databases">
        <title>Chromosome-level reference genomes for two strains of Caenorhabditis briggsae: an improved platform for comparative genomics.</title>
        <authorList>
            <person name="Stevens L."/>
            <person name="Andersen E."/>
        </authorList>
    </citation>
    <scope>NUCLEOTIDE SEQUENCE [LARGE SCALE GENOMIC DNA]</scope>
    <source>
        <strain evidence="2">VX34</strain>
        <tissue evidence="2">Whole-organism</tissue>
    </source>
</reference>
<dbReference type="EMBL" id="CP092620">
    <property type="protein sequence ID" value="UMM12046.1"/>
    <property type="molecule type" value="Genomic_DNA"/>
</dbReference>
<organism evidence="2 4">
    <name type="scientific">Caenorhabditis briggsae</name>
    <dbReference type="NCBI Taxonomy" id="6238"/>
    <lineage>
        <taxon>Eukaryota</taxon>
        <taxon>Metazoa</taxon>
        <taxon>Ecdysozoa</taxon>
        <taxon>Nematoda</taxon>
        <taxon>Chromadorea</taxon>
        <taxon>Rhabditida</taxon>
        <taxon>Rhabditina</taxon>
        <taxon>Rhabditomorpha</taxon>
        <taxon>Rhabditoidea</taxon>
        <taxon>Rhabditidae</taxon>
        <taxon>Peloderinae</taxon>
        <taxon>Caenorhabditis</taxon>
    </lineage>
</organism>
<evidence type="ECO:0000313" key="1">
    <source>
        <dbReference type="EMBL" id="ULU11082.1"/>
    </source>
</evidence>
<dbReference type="EMBL" id="CP090891">
    <property type="protein sequence ID" value="ULU11082.1"/>
    <property type="molecule type" value="Genomic_DNA"/>
</dbReference>
<sequence length="150" mass="17005">MLIYTFGKSRDVLKDISAPSSARSSIPLVEKPPHAYRRNAPGTRQQIMKMMKDAVGTSRQGSDGSIAAPKANQLNLSELYCHSDHHLKDRNRLYRLQHARVPLSLVRILLKKISSKTVFDSASDYRSSDKYSLFDVYVSELLRFTHLAIL</sequence>
<reference evidence="1 3" key="2">
    <citation type="submission" date="2022-05" db="EMBL/GenBank/DDBJ databases">
        <title>Chromosome-level reference genomes for two strains of Caenorhabditis briggsae: an improved platform for comparative genomics.</title>
        <authorList>
            <person name="Stevens L."/>
            <person name="Andersen E.C."/>
        </authorList>
    </citation>
    <scope>NUCLEOTIDE SEQUENCE [LARGE SCALE GENOMIC DNA]</scope>
    <source>
        <strain evidence="1">QX1410_ONT</strain>
        <tissue evidence="1">Whole-organism</tissue>
    </source>
</reference>
<gene>
    <name evidence="1" type="ORF">L3Y34_014942</name>
    <name evidence="2" type="ORF">L5515_001022</name>
</gene>
<evidence type="ECO:0000313" key="2">
    <source>
        <dbReference type="EMBL" id="UMM12046.1"/>
    </source>
</evidence>
<accession>A0AAE9E3C9</accession>
<dbReference type="Proteomes" id="UP000829354">
    <property type="component" value="Chromosome I"/>
</dbReference>